<comment type="caution">
    <text evidence="1">The sequence shown here is derived from an EMBL/GenBank/DDBJ whole genome shotgun (WGS) entry which is preliminary data.</text>
</comment>
<evidence type="ECO:0000313" key="2">
    <source>
        <dbReference type="Proteomes" id="UP000265703"/>
    </source>
</evidence>
<keyword evidence="2" id="KW-1185">Reference proteome</keyword>
<protein>
    <submittedName>
        <fullName evidence="1">Uncharacterized protein</fullName>
    </submittedName>
</protein>
<evidence type="ECO:0000313" key="1">
    <source>
        <dbReference type="EMBL" id="RIA90028.1"/>
    </source>
</evidence>
<dbReference type="EMBL" id="QKYT01000195">
    <property type="protein sequence ID" value="RIA90028.1"/>
    <property type="molecule type" value="Genomic_DNA"/>
</dbReference>
<gene>
    <name evidence="1" type="ORF">C1645_823940</name>
</gene>
<dbReference type="Proteomes" id="UP000265703">
    <property type="component" value="Unassembled WGS sequence"/>
</dbReference>
<name>A0A397SVJ9_9GLOM</name>
<organism evidence="1 2">
    <name type="scientific">Glomus cerebriforme</name>
    <dbReference type="NCBI Taxonomy" id="658196"/>
    <lineage>
        <taxon>Eukaryota</taxon>
        <taxon>Fungi</taxon>
        <taxon>Fungi incertae sedis</taxon>
        <taxon>Mucoromycota</taxon>
        <taxon>Glomeromycotina</taxon>
        <taxon>Glomeromycetes</taxon>
        <taxon>Glomerales</taxon>
        <taxon>Glomeraceae</taxon>
        <taxon>Glomus</taxon>
    </lineage>
</organism>
<sequence length="126" mass="14833">MLQVFNFEKEIDINPLSGDPKTIADIIIEAVQNADEYKWNQLITHPEAYYASRILNSFINNLPGYDNIDDSTVEITDFMKLHLHSVFLVKEFINEFNYLMGYQSKMKIINKKNQKNKNKNKFIILQ</sequence>
<proteinExistence type="predicted"/>
<dbReference type="AlphaFoldDB" id="A0A397SVJ9"/>
<accession>A0A397SVJ9</accession>
<reference evidence="1 2" key="1">
    <citation type="submission" date="2018-06" db="EMBL/GenBank/DDBJ databases">
        <title>Comparative genomics reveals the genomic features of Rhizophagus irregularis, R. cerebriforme, R. diaphanum and Gigaspora rosea, and their symbiotic lifestyle signature.</title>
        <authorList>
            <person name="Morin E."/>
            <person name="San Clemente H."/>
            <person name="Chen E.C.H."/>
            <person name="De La Providencia I."/>
            <person name="Hainaut M."/>
            <person name="Kuo A."/>
            <person name="Kohler A."/>
            <person name="Murat C."/>
            <person name="Tang N."/>
            <person name="Roy S."/>
            <person name="Loubradou J."/>
            <person name="Henrissat B."/>
            <person name="Grigoriev I.V."/>
            <person name="Corradi N."/>
            <person name="Roux C."/>
            <person name="Martin F.M."/>
        </authorList>
    </citation>
    <scope>NUCLEOTIDE SEQUENCE [LARGE SCALE GENOMIC DNA]</scope>
    <source>
        <strain evidence="1 2">DAOM 227022</strain>
    </source>
</reference>